<sequence>MRLALRALLGTLLLLPAFSTKTLAQTPGPAYSCDGTFYQTRQVAIGANFHSQLFRVDRNVAPAADPTTTMYTTTLVQDLATGLGLPSTTDFVVNSLAYNPLDGYLYALTYPVNNSATYPEIHLYRIGQTGVQDIGRITINGAVPTQYPQLAAGVIDKDGMYYATARNLSSATNKNNLFRLNLNQSSDAAKLNAVTVPMDFYTTASPNTIVTPASTQDFSFIDIGFNPADNLLYGIYSAGSVYKFDFTTTPGRARVTRIGTAPAASPNFGSVSFDLVGNMFAYSNEGDFYSVNITTGASTDIGDVPNAGVTDGASCVNPSQRIDVVKEVTGVSFVSGTTYDVSFAIRVKNTGTVTATNVQVSDFLRGATNNTTFPTSTSLTVSGLAVTNTGGSLAPNTNYSGQGGNADLLTGNQQLTAGQSALITFTARVVFPTGSVPTTAQNNTAYASSTAGTAANPGYALQTTDGSLILPPGNLVAVDASTNSAALPLTPNGDVASPSPVYFQTAILGNVFEDANYGGGAGRSQATSNGEGVFQARVELYSSSVAGAYIGFTTTDAAGNYSFINGVDGITLAASTIYRVRVVNSTVVSNRPGSTAGLLPVQTFLNGNVNRVGGENPNQNDAAQNSGNQSVNALELASNSTTIQTITPTTGAGTVTTPNSGPLVGVDFGFNFDTVVNTNDSGQGSLRQFITNSNTLTNANLNQAYSGAVAGEEAAIFMLNDGRILGTAPAGLRLNMAVVSGYDNGTKVFTITPATALPAISDANTTIDGERQTAVTGNNVTPAAGTSTGADVVINFNNLAGLVVTGGNTHIENLGLNNARGTSTAATGAVVADGAGVTFSGAATTGSVVNLVTTSGNTTAGVRLQNGATGVTVSNNVLNGSITSGAVNGEGLVLSGASQNTISGNTIANNSGYGVLLESGQVNNENTIFGNIIRNNGGGPNPENAGLAIAGGNNNLILQNTFSANAGAAVVAANSTSGNRISQNSMSGNVGEGIDLMPTGTAGVAGNGVTRNDDNDTDTGANGLLNFPVFTQAVTLNGNFIVTGFAPAGAVVELFVADVKADGFGEGQLYLTSRTEGSPQDSDTGRSGYSGPLWGVDQGSEVWAPRFQFSIPLTSLSDVQRTALLAEGARITATATIASTSNGLAVGNTSEFSGNIALLQNRPLPVQLVRFTAVAQNTDTQLNWNTASEKNNARFVVERSFNGSTFEAVGSVNGQGTSASGHNYQFVDRAAGAMAGVVYYRLRQEDTDGTNSFSNIQAVHFAQATTVSFITLSPNPATTTTAVDLRNLPAGGGEVRITDLTGRLLFRSTVTTGQVYPLSLSSLPSGSYLITFLGMGQKKAQVLVKQ</sequence>
<dbReference type="NCBIfam" id="TIGR04183">
    <property type="entry name" value="Por_Secre_tail"/>
    <property type="match status" value="1"/>
</dbReference>
<dbReference type="Proteomes" id="UP000831113">
    <property type="component" value="Chromosome"/>
</dbReference>
<evidence type="ECO:0000256" key="1">
    <source>
        <dbReference type="SAM" id="SignalP"/>
    </source>
</evidence>
<evidence type="ECO:0000259" key="2">
    <source>
        <dbReference type="Pfam" id="PF13229"/>
    </source>
</evidence>
<keyword evidence="5" id="KW-1185">Reference proteome</keyword>
<dbReference type="SUPFAM" id="SSF101898">
    <property type="entry name" value="NHL repeat"/>
    <property type="match status" value="1"/>
</dbReference>
<dbReference type="Pfam" id="PF21959">
    <property type="entry name" value="DUF6923"/>
    <property type="match status" value="1"/>
</dbReference>
<evidence type="ECO:0000313" key="5">
    <source>
        <dbReference type="Proteomes" id="UP000831113"/>
    </source>
</evidence>
<feature type="chain" id="PRO_5046918567" evidence="1">
    <location>
        <begin position="25"/>
        <end position="1346"/>
    </location>
</feature>
<feature type="signal peptide" evidence="1">
    <location>
        <begin position="1"/>
        <end position="24"/>
    </location>
</feature>
<dbReference type="RefSeq" id="WP_243798875.1">
    <property type="nucleotide sequence ID" value="NZ_CP094669.1"/>
</dbReference>
<dbReference type="Gene3D" id="2.160.20.10">
    <property type="entry name" value="Single-stranded right-handed beta-helix, Pectin lyase-like"/>
    <property type="match status" value="1"/>
</dbReference>
<dbReference type="InterPro" id="IPR026444">
    <property type="entry name" value="Secre_tail"/>
</dbReference>
<feature type="domain" description="Right handed beta helix" evidence="2">
    <location>
        <begin position="861"/>
        <end position="1013"/>
    </location>
</feature>
<proteinExistence type="predicted"/>
<gene>
    <name evidence="4" type="ORF">MTX78_00370</name>
</gene>
<evidence type="ECO:0000313" key="4">
    <source>
        <dbReference type="EMBL" id="UOG75067.1"/>
    </source>
</evidence>
<feature type="domain" description="DUF6923" evidence="3">
    <location>
        <begin position="66"/>
        <end position="316"/>
    </location>
</feature>
<evidence type="ECO:0000259" key="3">
    <source>
        <dbReference type="Pfam" id="PF21959"/>
    </source>
</evidence>
<reference evidence="4 5" key="1">
    <citation type="submission" date="2022-03" db="EMBL/GenBank/DDBJ databases">
        <title>Hymenobactersp. isolated from the air.</title>
        <authorList>
            <person name="Won M."/>
            <person name="Kwon S.-W."/>
        </authorList>
    </citation>
    <scope>NUCLEOTIDE SEQUENCE [LARGE SCALE GENOMIC DNA]</scope>
    <source>
        <strain evidence="4 5">KACC 21982</strain>
    </source>
</reference>
<accession>A0ABY4CYD5</accession>
<dbReference type="SUPFAM" id="SSF51126">
    <property type="entry name" value="Pectin lyase-like"/>
    <property type="match status" value="1"/>
</dbReference>
<dbReference type="SMART" id="SM00710">
    <property type="entry name" value="PbH1"/>
    <property type="match status" value="7"/>
</dbReference>
<dbReference type="InterPro" id="IPR039448">
    <property type="entry name" value="Beta_helix"/>
</dbReference>
<dbReference type="EMBL" id="CP094669">
    <property type="protein sequence ID" value="UOG75067.1"/>
    <property type="molecule type" value="Genomic_DNA"/>
</dbReference>
<dbReference type="InterPro" id="IPR012334">
    <property type="entry name" value="Pectin_lyas_fold"/>
</dbReference>
<protein>
    <submittedName>
        <fullName evidence="4">Right-handed parallel beta-helix repeat-containing protein</fullName>
    </submittedName>
</protein>
<dbReference type="InterPro" id="IPR006626">
    <property type="entry name" value="PbH1"/>
</dbReference>
<dbReference type="InterPro" id="IPR054215">
    <property type="entry name" value="DUF6923"/>
</dbReference>
<name>A0ABY4CYD5_9BACT</name>
<keyword evidence="1" id="KW-0732">Signal</keyword>
<dbReference type="InterPro" id="IPR011050">
    <property type="entry name" value="Pectin_lyase_fold/virulence"/>
</dbReference>
<organism evidence="4 5">
    <name type="scientific">Hymenobacter tibetensis</name>
    <dbReference type="NCBI Taxonomy" id="497967"/>
    <lineage>
        <taxon>Bacteria</taxon>
        <taxon>Pseudomonadati</taxon>
        <taxon>Bacteroidota</taxon>
        <taxon>Cytophagia</taxon>
        <taxon>Cytophagales</taxon>
        <taxon>Hymenobacteraceae</taxon>
        <taxon>Hymenobacter</taxon>
    </lineage>
</organism>
<dbReference type="Pfam" id="PF13229">
    <property type="entry name" value="Beta_helix"/>
    <property type="match status" value="1"/>
</dbReference>